<gene>
    <name evidence="1" type="ORF">B0H17DRAFT_1199654</name>
</gene>
<dbReference type="AlphaFoldDB" id="A0AAD7GJC1"/>
<evidence type="ECO:0000313" key="2">
    <source>
        <dbReference type="Proteomes" id="UP001221757"/>
    </source>
</evidence>
<name>A0AAD7GJC1_MYCRO</name>
<dbReference type="Proteomes" id="UP001221757">
    <property type="component" value="Unassembled WGS sequence"/>
</dbReference>
<accession>A0AAD7GJC1</accession>
<proteinExistence type="predicted"/>
<organism evidence="1 2">
    <name type="scientific">Mycena rosella</name>
    <name type="common">Pink bonnet</name>
    <name type="synonym">Agaricus rosellus</name>
    <dbReference type="NCBI Taxonomy" id="1033263"/>
    <lineage>
        <taxon>Eukaryota</taxon>
        <taxon>Fungi</taxon>
        <taxon>Dikarya</taxon>
        <taxon>Basidiomycota</taxon>
        <taxon>Agaricomycotina</taxon>
        <taxon>Agaricomycetes</taxon>
        <taxon>Agaricomycetidae</taxon>
        <taxon>Agaricales</taxon>
        <taxon>Marasmiineae</taxon>
        <taxon>Mycenaceae</taxon>
        <taxon>Mycena</taxon>
    </lineage>
</organism>
<keyword evidence="2" id="KW-1185">Reference proteome</keyword>
<protein>
    <submittedName>
        <fullName evidence="1">Uncharacterized protein</fullName>
    </submittedName>
</protein>
<evidence type="ECO:0000313" key="1">
    <source>
        <dbReference type="EMBL" id="KAJ7693530.1"/>
    </source>
</evidence>
<sequence length="89" mass="9748">MHPQQPPFPSFSLVLSQGHAPQPSYLTFPWASVTYQDQAPVAQTPANANPVPPASIQPVQTLNSLTVILRAIHQFFTMILAKLKARITS</sequence>
<comment type="caution">
    <text evidence="1">The sequence shown here is derived from an EMBL/GenBank/DDBJ whole genome shotgun (WGS) entry which is preliminary data.</text>
</comment>
<dbReference type="EMBL" id="JARKIE010000045">
    <property type="protein sequence ID" value="KAJ7693530.1"/>
    <property type="molecule type" value="Genomic_DNA"/>
</dbReference>
<reference evidence="1" key="1">
    <citation type="submission" date="2023-03" db="EMBL/GenBank/DDBJ databases">
        <title>Massive genome expansion in bonnet fungi (Mycena s.s.) driven by repeated elements and novel gene families across ecological guilds.</title>
        <authorList>
            <consortium name="Lawrence Berkeley National Laboratory"/>
            <person name="Harder C.B."/>
            <person name="Miyauchi S."/>
            <person name="Viragh M."/>
            <person name="Kuo A."/>
            <person name="Thoen E."/>
            <person name="Andreopoulos B."/>
            <person name="Lu D."/>
            <person name="Skrede I."/>
            <person name="Drula E."/>
            <person name="Henrissat B."/>
            <person name="Morin E."/>
            <person name="Kohler A."/>
            <person name="Barry K."/>
            <person name="LaButti K."/>
            <person name="Morin E."/>
            <person name="Salamov A."/>
            <person name="Lipzen A."/>
            <person name="Mereny Z."/>
            <person name="Hegedus B."/>
            <person name="Baldrian P."/>
            <person name="Stursova M."/>
            <person name="Weitz H."/>
            <person name="Taylor A."/>
            <person name="Grigoriev I.V."/>
            <person name="Nagy L.G."/>
            <person name="Martin F."/>
            <person name="Kauserud H."/>
        </authorList>
    </citation>
    <scope>NUCLEOTIDE SEQUENCE</scope>
    <source>
        <strain evidence="1">CBHHK067</strain>
    </source>
</reference>